<feature type="transmembrane region" description="Helical" evidence="2">
    <location>
        <begin position="630"/>
        <end position="654"/>
    </location>
</feature>
<dbReference type="RefSeq" id="WP_312863500.1">
    <property type="nucleotide sequence ID" value="NZ_JACHJP010000001.1"/>
</dbReference>
<keyword evidence="4" id="KW-0830">Ubiquinone</keyword>
<dbReference type="InterPro" id="IPR000719">
    <property type="entry name" value="Prot_kinase_dom"/>
</dbReference>
<sequence>MTETDMPDLAAFLATLLVAYLVALFARRTLGVPVGWPRALVMGLIMVVTISWAATEVGRMTGVFVDGQIKAPTGVVFLVMALVTAWAFVIGLIGLVLLELFLPTGTLPPPSAFLRGWNARRSRARRYTQVVRIATRHGLGGYLGRGRRTDGRPAAIARSLRDALNEGGVTFVKLGQMLSTRRDLLPEVFADQLATLQTRAEPEPWAQIERAIEEELGKPLTEVFQMVDPSPLASASVAQVHSARLLDGTPVVLKVQRPGARKQVTSDVEIILRLAAWLERTTPWGRSLRVSRLAEGFAASLDEELDYTVELDNLRGVAATLHGEIRVPVAHEEHSTGRLLVMDRLDGTPVGEAGALLAALPAAEREAIAGRLLSEILRQLVRTGVFHADLHPGNILLTEDGRLGLLDFGSVGRLDQPTRNALGMLLLAIDNNDAIGATDSLIEMLDRPEDLAERELERDLGQLMVRYRSGFGRSGSAGLFAALFKLIHAYGFAVPPQIAGAFRALAALDGTLTLISPDLDVVGAVRRQGREMMREAVSPEAVRTDLESRLAGFLPILQRMPRRLNKLTEDLEHGRISVNIRPFADERDRRFLTGLVQQVVVAVLAAAATLGAILLIAADSGPMVTPDLRLFALVGFALLLVGFVLALRSLVLVFRRE</sequence>
<evidence type="ECO:0000259" key="3">
    <source>
        <dbReference type="PROSITE" id="PS50011"/>
    </source>
</evidence>
<accession>A0A7W7VK83</accession>
<organism evidence="4 5">
    <name type="scientific">Streptosporangium saharense</name>
    <dbReference type="NCBI Taxonomy" id="1706840"/>
    <lineage>
        <taxon>Bacteria</taxon>
        <taxon>Bacillati</taxon>
        <taxon>Actinomycetota</taxon>
        <taxon>Actinomycetes</taxon>
        <taxon>Streptosporangiales</taxon>
        <taxon>Streptosporangiaceae</taxon>
        <taxon>Streptosporangium</taxon>
    </lineage>
</organism>
<dbReference type="CDD" id="cd05121">
    <property type="entry name" value="ABC1_ADCK3-like"/>
    <property type="match status" value="1"/>
</dbReference>
<feature type="transmembrane region" description="Helical" evidence="2">
    <location>
        <begin position="599"/>
        <end position="618"/>
    </location>
</feature>
<keyword evidence="2" id="KW-1133">Transmembrane helix</keyword>
<feature type="domain" description="Protein kinase" evidence="3">
    <location>
        <begin position="226"/>
        <end position="657"/>
    </location>
</feature>
<dbReference type="GO" id="GO:0005524">
    <property type="term" value="F:ATP binding"/>
    <property type="evidence" value="ECO:0007669"/>
    <property type="project" value="InterPro"/>
</dbReference>
<dbReference type="GO" id="GO:0004672">
    <property type="term" value="F:protein kinase activity"/>
    <property type="evidence" value="ECO:0007669"/>
    <property type="project" value="InterPro"/>
</dbReference>
<dbReference type="SUPFAM" id="SSF56112">
    <property type="entry name" value="Protein kinase-like (PK-like)"/>
    <property type="match status" value="1"/>
</dbReference>
<name>A0A7W7VK83_9ACTN</name>
<dbReference type="PROSITE" id="PS50011">
    <property type="entry name" value="PROTEIN_KINASE_DOM"/>
    <property type="match status" value="1"/>
</dbReference>
<dbReference type="InterPro" id="IPR011009">
    <property type="entry name" value="Kinase-like_dom_sf"/>
</dbReference>
<keyword evidence="2" id="KW-0812">Transmembrane</keyword>
<dbReference type="Proteomes" id="UP000552644">
    <property type="component" value="Unassembled WGS sequence"/>
</dbReference>
<evidence type="ECO:0000313" key="5">
    <source>
        <dbReference type="Proteomes" id="UP000552644"/>
    </source>
</evidence>
<feature type="transmembrane region" description="Helical" evidence="2">
    <location>
        <begin position="6"/>
        <end position="26"/>
    </location>
</feature>
<comment type="similarity">
    <text evidence="1">Belongs to the protein kinase superfamily. ADCK protein kinase family.</text>
</comment>
<keyword evidence="5" id="KW-1185">Reference proteome</keyword>
<evidence type="ECO:0000256" key="1">
    <source>
        <dbReference type="ARBA" id="ARBA00009670"/>
    </source>
</evidence>
<feature type="transmembrane region" description="Helical" evidence="2">
    <location>
        <begin position="38"/>
        <end position="55"/>
    </location>
</feature>
<reference evidence="4 5" key="1">
    <citation type="submission" date="2020-08" db="EMBL/GenBank/DDBJ databases">
        <title>Genomic Encyclopedia of Type Strains, Phase III (KMG-III): the genomes of soil and plant-associated and newly described type strains.</title>
        <authorList>
            <person name="Whitman W."/>
        </authorList>
    </citation>
    <scope>NUCLEOTIDE SEQUENCE [LARGE SCALE GENOMIC DNA]</scope>
    <source>
        <strain evidence="4 5">CECT 8840</strain>
    </source>
</reference>
<dbReference type="EMBL" id="JACHJP010000001">
    <property type="protein sequence ID" value="MBB4913303.1"/>
    <property type="molecule type" value="Genomic_DNA"/>
</dbReference>
<dbReference type="InterPro" id="IPR004147">
    <property type="entry name" value="ABC1_dom"/>
</dbReference>
<comment type="caution">
    <text evidence="4">The sequence shown here is derived from an EMBL/GenBank/DDBJ whole genome shotgun (WGS) entry which is preliminary data.</text>
</comment>
<keyword evidence="2" id="KW-0472">Membrane</keyword>
<proteinExistence type="inferred from homology"/>
<dbReference type="Gene3D" id="1.10.510.10">
    <property type="entry name" value="Transferase(Phosphotransferase) domain 1"/>
    <property type="match status" value="1"/>
</dbReference>
<feature type="transmembrane region" description="Helical" evidence="2">
    <location>
        <begin position="75"/>
        <end position="98"/>
    </location>
</feature>
<dbReference type="AlphaFoldDB" id="A0A7W7VK83"/>
<evidence type="ECO:0000313" key="4">
    <source>
        <dbReference type="EMBL" id="MBB4913303.1"/>
    </source>
</evidence>
<dbReference type="PANTHER" id="PTHR10566:SF113">
    <property type="entry name" value="PROTEIN ACTIVITY OF BC1 COMPLEX KINASE 7, CHLOROPLASTIC"/>
    <property type="match status" value="1"/>
</dbReference>
<dbReference type="PANTHER" id="PTHR10566">
    <property type="entry name" value="CHAPERONE-ACTIVITY OF BC1 COMPLEX CABC1 -RELATED"/>
    <property type="match status" value="1"/>
</dbReference>
<gene>
    <name evidence="4" type="ORF">FHS44_000375</name>
</gene>
<evidence type="ECO:0000256" key="2">
    <source>
        <dbReference type="SAM" id="Phobius"/>
    </source>
</evidence>
<protein>
    <submittedName>
        <fullName evidence="4">Ubiquinone biosynthesis protein</fullName>
    </submittedName>
</protein>
<dbReference type="Pfam" id="PF03109">
    <property type="entry name" value="ABC1"/>
    <property type="match status" value="1"/>
</dbReference>
<dbReference type="InterPro" id="IPR050154">
    <property type="entry name" value="UbiB_kinase"/>
</dbReference>